<dbReference type="Proteomes" id="UP000050795">
    <property type="component" value="Unassembled WGS sequence"/>
</dbReference>
<dbReference type="AlphaFoldDB" id="A0AA85KPV0"/>
<reference evidence="3" key="2">
    <citation type="submission" date="2023-11" db="UniProtKB">
        <authorList>
            <consortium name="WormBaseParasite"/>
        </authorList>
    </citation>
    <scope>IDENTIFICATION</scope>
</reference>
<protein>
    <submittedName>
        <fullName evidence="3">Uncharacterized protein</fullName>
    </submittedName>
</protein>
<feature type="region of interest" description="Disordered" evidence="1">
    <location>
        <begin position="1"/>
        <end position="76"/>
    </location>
</feature>
<name>A0AA85KPV0_TRIRE</name>
<organism evidence="2 3">
    <name type="scientific">Trichobilharzia regenti</name>
    <name type="common">Nasal bird schistosome</name>
    <dbReference type="NCBI Taxonomy" id="157069"/>
    <lineage>
        <taxon>Eukaryota</taxon>
        <taxon>Metazoa</taxon>
        <taxon>Spiralia</taxon>
        <taxon>Lophotrochozoa</taxon>
        <taxon>Platyhelminthes</taxon>
        <taxon>Trematoda</taxon>
        <taxon>Digenea</taxon>
        <taxon>Strigeidida</taxon>
        <taxon>Schistosomatoidea</taxon>
        <taxon>Schistosomatidae</taxon>
        <taxon>Trichobilharzia</taxon>
    </lineage>
</organism>
<accession>A0AA85KPV0</accession>
<feature type="compositionally biased region" description="Basic and acidic residues" evidence="1">
    <location>
        <begin position="1"/>
        <end position="14"/>
    </location>
</feature>
<dbReference type="WBParaSite" id="TREG1_98060.1">
    <property type="protein sequence ID" value="TREG1_98060.1"/>
    <property type="gene ID" value="TREG1_98060"/>
</dbReference>
<evidence type="ECO:0000256" key="1">
    <source>
        <dbReference type="SAM" id="MobiDB-lite"/>
    </source>
</evidence>
<feature type="compositionally biased region" description="Basic and acidic residues" evidence="1">
    <location>
        <begin position="39"/>
        <end position="55"/>
    </location>
</feature>
<evidence type="ECO:0000313" key="2">
    <source>
        <dbReference type="Proteomes" id="UP000050795"/>
    </source>
</evidence>
<proteinExistence type="predicted"/>
<sequence>MDHIPTAKKPKNDCNGESNQSPDKRKQVDAHVQAFLKAVLEHAHNGSAQKTDKPAIKKKPVIKKDASTQTEASTEFEYESYSYHPDEAQLNDLECDKSEQTSNFHHNISRVPNREMYSQEALNLLSQQNIYSDQAQEELFTSDDAHYYSTESHLDCSDQNLNPKSSRISSSKIKRAINEWVKKYEDWFFQNFGMDVRTASHSFVPQSGTEFIQQNPETIIGTSQTLTCTVPPISQVQNNCVVSHAPVSYIVPEGSLCTLDDRFSPYYSLVPSFYIAPAFSNTQFGLHSGATSFDFGARPFFYPNPLSLPTFVPVTICTPISNTVIPFSQNVHHQSIASMIPVQANLATPVTAPIVTNSLNTPISVTPNHQPTQSITSFADLPSELQTSAMLATLALPVGNNQNNLGQWGPQLKYGTYGRLPSPLDLEAFNVQKQSSEALRNQTTQVFGSSSDVLVNKSPADASARMPPPPPTFILLRRQAMICALQLSCRERGHELFLREKESFSGLPIDFVKELSQVVDGSIGLSLTYIFTRISDLSSKERSFFIKSEAQQLSNGNYSLNTMHSTANGVDLFDINQLYACDLLIGDVLVAESLSVSKSLAQVCAARQAFQILSRPCFLVGSIRQWEEVEYLVLCLSPKAEIVPKLPPFLKDPFEVNYEKSTEELEDDTAGNNTTVFSPKPFEDMWIYLARLPKEALSDQMYTELILAQSAEFSQMVINLEYEVQTITGQIICTVLMDSQRCLTVESECLQSAQQLAIRSLLDKLCTTQPVVGLSTSSSSFLSREEGFEDAILPLWGIPEYLMVDTLMWGKEELNSPIHFEQLEAHCDIPALSSPSSDDVDDYNESDDRYTQIDEVHNNGQFTSSTVIESYLQAYAASALVSPVLISAHIVPISRWPIVQKHAKRWGLLSRLERKPNLNHLIVCKRVPLPRLKRTLYDDQQYGCFCLLDRGNLTSDTLKRLNQHNPLTVNIVSDDPVTGDDDEHPMPIPFSQSAISSTTLAYSSPQPTFDASDPYIDEPVTRLAREFISRYKSRVKSEASEEDEQQQQQRSGCHSITDDCMFLTAELNQPSNAIEILDDLPKTLIPGIDF</sequence>
<reference evidence="2" key="1">
    <citation type="submission" date="2022-06" db="EMBL/GenBank/DDBJ databases">
        <authorList>
            <person name="Berger JAMES D."/>
            <person name="Berger JAMES D."/>
        </authorList>
    </citation>
    <scope>NUCLEOTIDE SEQUENCE [LARGE SCALE GENOMIC DNA]</scope>
</reference>
<evidence type="ECO:0000313" key="3">
    <source>
        <dbReference type="WBParaSite" id="TREG1_98060.1"/>
    </source>
</evidence>
<keyword evidence="2" id="KW-1185">Reference proteome</keyword>